<keyword evidence="3" id="KW-1185">Reference proteome</keyword>
<keyword evidence="1" id="KW-0732">Signal</keyword>
<reference evidence="3" key="1">
    <citation type="journal article" date="2012" name="MBio">
        <title>Comparative genome analysis of Trichophyton rubrum and related dermatophytes reveals candidate genes involved in infection.</title>
        <authorList>
            <person name="Martinez D.A."/>
            <person name="Oliver B.G."/>
            <person name="Graeser Y."/>
            <person name="Goldberg J.M."/>
            <person name="Li W."/>
            <person name="Martinez-Rossi N.M."/>
            <person name="Monod M."/>
            <person name="Shelest E."/>
            <person name="Barton R.C."/>
            <person name="Birch E."/>
            <person name="Brakhage A.A."/>
            <person name="Chen Z."/>
            <person name="Gurr S.J."/>
            <person name="Heiman D."/>
            <person name="Heitman J."/>
            <person name="Kosti I."/>
            <person name="Rossi A."/>
            <person name="Saif S."/>
            <person name="Samalova M."/>
            <person name="Saunders C.W."/>
            <person name="Shea T."/>
            <person name="Summerbell R.C."/>
            <person name="Xu J."/>
            <person name="Young S."/>
            <person name="Zeng Q."/>
            <person name="Birren B.W."/>
            <person name="Cuomo C.A."/>
            <person name="White T.C."/>
        </authorList>
    </citation>
    <scope>NUCLEOTIDE SEQUENCE [LARGE SCALE GENOMIC DNA]</scope>
    <source>
        <strain evidence="3">ATCC MYA-4605 / CBS 113480</strain>
    </source>
</reference>
<dbReference type="RefSeq" id="XP_002850944.1">
    <property type="nucleotide sequence ID" value="XM_002850898.1"/>
</dbReference>
<accession>C5FEC6</accession>
<dbReference type="GeneID" id="9228319"/>
<dbReference type="InterPro" id="IPR021054">
    <property type="entry name" value="Cell_wall_mannoprotein_1"/>
</dbReference>
<dbReference type="OrthoDB" id="4172134at2759"/>
<dbReference type="Proteomes" id="UP000002035">
    <property type="component" value="Unassembled WGS sequence"/>
</dbReference>
<dbReference type="OMA" id="CDMAKKG"/>
<dbReference type="HOGENOM" id="CLU_1524763_0_0_1"/>
<feature type="signal peptide" evidence="1">
    <location>
        <begin position="1"/>
        <end position="18"/>
    </location>
</feature>
<gene>
    <name evidence="2" type="ORF">MCYG_01048</name>
</gene>
<name>C5FEC6_ARTOC</name>
<sequence>MLFTKYFALLAATFAVQATAYPAAFASAPEAIAHLDPISESIENVSQMINQSPGGISELMMITNSIYDVCDKAKTSRKRIDGMAPLTKQEEIEGKPHLARLFYGLTSAVKATSSKVPLVKAVPGGTIIAKRVANRVGEEKAGLQDILKDKCSPEAYQDFLPIINDFDKEFGSLMLELSGGI</sequence>
<evidence type="ECO:0000313" key="2">
    <source>
        <dbReference type="EMBL" id="EEQ28160.1"/>
    </source>
</evidence>
<feature type="chain" id="PRO_5002950116" description="Cell wall protein" evidence="1">
    <location>
        <begin position="19"/>
        <end position="181"/>
    </location>
</feature>
<dbReference type="eggNOG" id="ENOG502RN5Q">
    <property type="taxonomic scope" value="Eukaryota"/>
</dbReference>
<evidence type="ECO:0008006" key="4">
    <source>
        <dbReference type="Google" id="ProtNLM"/>
    </source>
</evidence>
<dbReference type="EMBL" id="DS995701">
    <property type="protein sequence ID" value="EEQ28160.1"/>
    <property type="molecule type" value="Genomic_DNA"/>
</dbReference>
<protein>
    <recommendedName>
        <fullName evidence="4">Cell wall protein</fullName>
    </recommendedName>
</protein>
<dbReference type="Pfam" id="PF12296">
    <property type="entry name" value="HsbA"/>
    <property type="match status" value="1"/>
</dbReference>
<organism evidence="2 3">
    <name type="scientific">Arthroderma otae (strain ATCC MYA-4605 / CBS 113480)</name>
    <name type="common">Microsporum canis</name>
    <dbReference type="NCBI Taxonomy" id="554155"/>
    <lineage>
        <taxon>Eukaryota</taxon>
        <taxon>Fungi</taxon>
        <taxon>Dikarya</taxon>
        <taxon>Ascomycota</taxon>
        <taxon>Pezizomycotina</taxon>
        <taxon>Eurotiomycetes</taxon>
        <taxon>Eurotiomycetidae</taxon>
        <taxon>Onygenales</taxon>
        <taxon>Arthrodermataceae</taxon>
        <taxon>Microsporum</taxon>
    </lineage>
</organism>
<proteinExistence type="predicted"/>
<evidence type="ECO:0000256" key="1">
    <source>
        <dbReference type="SAM" id="SignalP"/>
    </source>
</evidence>
<evidence type="ECO:0000313" key="3">
    <source>
        <dbReference type="Proteomes" id="UP000002035"/>
    </source>
</evidence>
<dbReference type="VEuPathDB" id="FungiDB:MCYG_01048"/>
<dbReference type="AlphaFoldDB" id="C5FEC6"/>